<dbReference type="Proteomes" id="UP000189818">
    <property type="component" value="Unassembled WGS sequence"/>
</dbReference>
<reference evidence="2" key="1">
    <citation type="submission" date="2017-02" db="EMBL/GenBank/DDBJ databases">
        <authorList>
            <person name="Varghese N."/>
            <person name="Submissions S."/>
        </authorList>
    </citation>
    <scope>NUCLEOTIDE SEQUENCE [LARGE SCALE GENOMIC DNA]</scope>
    <source>
        <strain evidence="2">UM2</strain>
    </source>
</reference>
<keyword evidence="2" id="KW-1185">Reference proteome</keyword>
<evidence type="ECO:0000313" key="1">
    <source>
        <dbReference type="EMBL" id="SKB34856.1"/>
    </source>
</evidence>
<dbReference type="STRING" id="439228.SAMN06295920_10213"/>
<gene>
    <name evidence="1" type="ORF">SAMN06295920_10213</name>
</gene>
<protein>
    <submittedName>
        <fullName evidence="1">Uncharacterized protein</fullName>
    </submittedName>
</protein>
<proteinExistence type="predicted"/>
<accession>A0A1T5AIR9</accession>
<name>A0A1T5AIR9_9SPHN</name>
<dbReference type="OrthoDB" id="7585600at2"/>
<evidence type="ECO:0000313" key="2">
    <source>
        <dbReference type="Proteomes" id="UP000189818"/>
    </source>
</evidence>
<organism evidence="1 2">
    <name type="scientific">Rhizorhabdus histidinilytica</name>
    <dbReference type="NCBI Taxonomy" id="439228"/>
    <lineage>
        <taxon>Bacteria</taxon>
        <taxon>Pseudomonadati</taxon>
        <taxon>Pseudomonadota</taxon>
        <taxon>Alphaproteobacteria</taxon>
        <taxon>Sphingomonadales</taxon>
        <taxon>Sphingomonadaceae</taxon>
        <taxon>Rhizorhabdus</taxon>
    </lineage>
</organism>
<dbReference type="EMBL" id="FUYM01000002">
    <property type="protein sequence ID" value="SKB34856.1"/>
    <property type="molecule type" value="Genomic_DNA"/>
</dbReference>
<dbReference type="RefSeq" id="WP_079646728.1">
    <property type="nucleotide sequence ID" value="NZ_FUYM01000002.1"/>
</dbReference>
<sequence>MMAILIAAAATVAETPPPPPPALHRGVARSVIESQLATPPRTGAGAGLIPEEADAIIQRYIASIGQRLDPDEEKGPR</sequence>
<dbReference type="AlphaFoldDB" id="A0A1T5AIR9"/>